<sequence length="219" mass="23880">MAVFGEALKNRQQVSFLIAGLVPRIRALASHSCDVPLRGRYDKQRFDGLINDLEFLISNIEAASPREPPLTITPLEMDSRTLTEEHKAEVKCRSTESSSTAPLDSMANQSVCKTSIATMAQRQPPQQTIIQASASTSVKAPSNTCIHREQGYTWSINEMRDSSAVFYGNVGGAQLAPAPAGQTVQFKVGTTTGHARVMGGAMNDRNFDTFFNATARDRK</sequence>
<dbReference type="GeneID" id="25331094"/>
<protein>
    <submittedName>
        <fullName evidence="2">Uncharacterized protein</fullName>
    </submittedName>
</protein>
<dbReference type="RefSeq" id="XP_013314218.1">
    <property type="nucleotide sequence ID" value="XM_013458764.1"/>
</dbReference>
<feature type="compositionally biased region" description="Basic and acidic residues" evidence="1">
    <location>
        <begin position="85"/>
        <end position="94"/>
    </location>
</feature>
<dbReference type="EMBL" id="KN847321">
    <property type="protein sequence ID" value="KIW53634.1"/>
    <property type="molecule type" value="Genomic_DNA"/>
</dbReference>
<dbReference type="AlphaFoldDB" id="A0A0D2F0Y2"/>
<evidence type="ECO:0000313" key="3">
    <source>
        <dbReference type="Proteomes" id="UP000054342"/>
    </source>
</evidence>
<accession>A0A0D2F0Y2</accession>
<keyword evidence="3" id="KW-1185">Reference proteome</keyword>
<name>A0A0D2F0Y2_9EURO</name>
<dbReference type="Proteomes" id="UP000054342">
    <property type="component" value="Unassembled WGS sequence"/>
</dbReference>
<dbReference type="OrthoDB" id="20872at2759"/>
<feature type="region of interest" description="Disordered" evidence="1">
    <location>
        <begin position="85"/>
        <end position="105"/>
    </location>
</feature>
<proteinExistence type="predicted"/>
<evidence type="ECO:0000256" key="1">
    <source>
        <dbReference type="SAM" id="MobiDB-lite"/>
    </source>
</evidence>
<organism evidence="2 3">
    <name type="scientific">Exophiala xenobiotica</name>
    <dbReference type="NCBI Taxonomy" id="348802"/>
    <lineage>
        <taxon>Eukaryota</taxon>
        <taxon>Fungi</taxon>
        <taxon>Dikarya</taxon>
        <taxon>Ascomycota</taxon>
        <taxon>Pezizomycotina</taxon>
        <taxon>Eurotiomycetes</taxon>
        <taxon>Chaetothyriomycetidae</taxon>
        <taxon>Chaetothyriales</taxon>
        <taxon>Herpotrichiellaceae</taxon>
        <taxon>Exophiala</taxon>
    </lineage>
</organism>
<gene>
    <name evidence="2" type="ORF">PV05_09186</name>
</gene>
<feature type="compositionally biased region" description="Polar residues" evidence="1">
    <location>
        <begin position="95"/>
        <end position="105"/>
    </location>
</feature>
<evidence type="ECO:0000313" key="2">
    <source>
        <dbReference type="EMBL" id="KIW53634.1"/>
    </source>
</evidence>
<reference evidence="2 3" key="1">
    <citation type="submission" date="2015-01" db="EMBL/GenBank/DDBJ databases">
        <title>The Genome Sequence of Exophiala xenobiotica CBS118157.</title>
        <authorList>
            <consortium name="The Broad Institute Genomics Platform"/>
            <person name="Cuomo C."/>
            <person name="de Hoog S."/>
            <person name="Gorbushina A."/>
            <person name="Stielow B."/>
            <person name="Teixiera M."/>
            <person name="Abouelleil A."/>
            <person name="Chapman S.B."/>
            <person name="Priest M."/>
            <person name="Young S.K."/>
            <person name="Wortman J."/>
            <person name="Nusbaum C."/>
            <person name="Birren B."/>
        </authorList>
    </citation>
    <scope>NUCLEOTIDE SEQUENCE [LARGE SCALE GENOMIC DNA]</scope>
    <source>
        <strain evidence="2 3">CBS 118157</strain>
    </source>
</reference>
<dbReference type="HOGENOM" id="CLU_1261533_0_0_1"/>